<accession>A0A1B7MPN6</accession>
<keyword evidence="2" id="KW-1185">Reference proteome</keyword>
<evidence type="ECO:0000313" key="1">
    <source>
        <dbReference type="EMBL" id="OAX34559.1"/>
    </source>
</evidence>
<dbReference type="Proteomes" id="UP000092154">
    <property type="component" value="Unassembled WGS sequence"/>
</dbReference>
<feature type="non-terminal residue" evidence="1">
    <location>
        <position position="1"/>
    </location>
</feature>
<name>A0A1B7MPN6_9AGAM</name>
<evidence type="ECO:0000313" key="2">
    <source>
        <dbReference type="Proteomes" id="UP000092154"/>
    </source>
</evidence>
<dbReference type="AlphaFoldDB" id="A0A1B7MPN6"/>
<reference evidence="1 2" key="1">
    <citation type="submission" date="2016-06" db="EMBL/GenBank/DDBJ databases">
        <title>Comparative genomics of the ectomycorrhizal sister species Rhizopogon vinicolor and Rhizopogon vesiculosus (Basidiomycota: Boletales) reveals a divergence of the mating type B locus.</title>
        <authorList>
            <consortium name="DOE Joint Genome Institute"/>
            <person name="Mujic A.B."/>
            <person name="Kuo A."/>
            <person name="Tritt A."/>
            <person name="Lipzen A."/>
            <person name="Chen C."/>
            <person name="Johnson J."/>
            <person name="Sharma A."/>
            <person name="Barry K."/>
            <person name="Grigoriev I.V."/>
            <person name="Spatafora J.W."/>
        </authorList>
    </citation>
    <scope>NUCLEOTIDE SEQUENCE [LARGE SCALE GENOMIC DNA]</scope>
    <source>
        <strain evidence="1 2">AM-OR11-026</strain>
    </source>
</reference>
<gene>
    <name evidence="1" type="ORF">K503DRAFT_833021</name>
</gene>
<dbReference type="OrthoDB" id="3229173at2759"/>
<organism evidence="1 2">
    <name type="scientific">Rhizopogon vinicolor AM-OR11-026</name>
    <dbReference type="NCBI Taxonomy" id="1314800"/>
    <lineage>
        <taxon>Eukaryota</taxon>
        <taxon>Fungi</taxon>
        <taxon>Dikarya</taxon>
        <taxon>Basidiomycota</taxon>
        <taxon>Agaricomycotina</taxon>
        <taxon>Agaricomycetes</taxon>
        <taxon>Agaricomycetidae</taxon>
        <taxon>Boletales</taxon>
        <taxon>Suillineae</taxon>
        <taxon>Rhizopogonaceae</taxon>
        <taxon>Rhizopogon</taxon>
    </lineage>
</organism>
<protein>
    <submittedName>
        <fullName evidence="1">Uncharacterized protein</fullName>
    </submittedName>
</protein>
<dbReference type="EMBL" id="KV448596">
    <property type="protein sequence ID" value="OAX34559.1"/>
    <property type="molecule type" value="Genomic_DNA"/>
</dbReference>
<sequence length="100" mass="11190">RPVEFSRVLHVPDLCNILTCHKDFTVTINASKMSFERPTGSPLFITSIGDSNAAFLDGETVPIAEYASAATTLPLDLDLWHRRFRLSYGEMYPHGVPPRL</sequence>
<proteinExistence type="predicted"/>
<dbReference type="InParanoid" id="A0A1B7MPN6"/>
<dbReference type="STRING" id="1314800.A0A1B7MPN6"/>